<gene>
    <name evidence="5" type="ORF">MEQU1_003705</name>
</gene>
<feature type="compositionally biased region" description="Low complexity" evidence="1">
    <location>
        <begin position="2657"/>
        <end position="2672"/>
    </location>
</feature>
<evidence type="ECO:0000313" key="6">
    <source>
        <dbReference type="Proteomes" id="UP001214415"/>
    </source>
</evidence>
<feature type="compositionally biased region" description="Pro residues" evidence="1">
    <location>
        <begin position="2693"/>
        <end position="2707"/>
    </location>
</feature>
<dbReference type="PANTHER" id="PTHR15678:SF6">
    <property type="entry name" value="BRIDGE-LIKE LIPID TRANSFER PROTEIN FAMILY MEMBER 2"/>
    <property type="match status" value="1"/>
</dbReference>
<sequence length="2768" mass="308924">MPCWALVLLACPVLLVLTEYVLIPLLARIVLHGRLQIGSASLFRGVHGLVWHPPPQSVVKRLAVRHIALVWAWPRLLHQASTSTLKFQLCTLHIEGISLVLAPPSAPPPSAPATHFRHPKTQWHEAWDAAPEWLRRTLLASAHTLLLLAQSLAALALNFMALDVVDTRVRTAHAPAELVMDDMQVHAAVLLAYVTRQRHNLATCGTDGFADSPVTPTVVSSPASARGLVPQGRLRCALDIEGVRILATDAPDAPPMAQLLHRSSLTVRAKLREKLAPRDLDVRIAVSGLTLDLVRACALVEALGPLSPKKAHNDEATKRAPLFLTRLRSASFELHRLEVSQTLPGTPQAALRVLCEHIDLSLAPSDPSDAAHQAWFGTCGVRRSMSGVLLREARRLWHAQAHCASAQAFLHTPSDAAGTLLASMAHLAGWTRTSLSPFGMLPATRQRAPLFFASDPNEAAITLRIRVEHIRGAPDLASLVRLRDALDARRSVSRPARPTPVLPRIAAVLQIDTLDVVVRRGRATDAWTGDALVLSMPCVHVALQGAYSERVHDLQEAWMGAAPYEGQESYPLQYSLETRVGAEALDVYLSVKGDEKKMHYDLLHLGMPDMVVALRAPASVDPLTWAPSVCMCEKRTRLAVSAQHLDVHLWQEPVLDTLAVILAALGRVSSSSRPAPPPFERLPSLRLLHIGIGHTSVLLGSGDPHFEPAVRRGLGLIIGHTVMAYARVNRARPFSRLEQASRDARKALRLPEHIDTQARSVAAADGQGAATSLVLSDVRLCPMVNMEAVRRGATPTGTASDAFVATDRWDFGAWSHVLRAPRRAPPLHQLERDTEILYVPDVQATVEVRLRAPQVHVDAQAIGAVVVRIALANTYCVLMALQVVQTLLQALPRASASQATEALAPSDEAPATPPYLHVTALVPLVHWHIVLPNDRRVFAHVHGVRARVRQGVRVSLDTLIACVPSEEAPPAWDEGVVLRRLAVSVGEQCHAPRTIFVTGDCLQIRVPYSYYTHRLIEGSIVAFKASKQLFFQILRGRNDSVIYPHAEAPKHVPPVSVRFGIAVLEAADHSLDSALNLIFRAGLDEQLMRMERDRLFEARTKQSGGTAPPGARARLDAVHSSNWVRRWHNAQHVRAHRERSALSYIHRRVYNERESADADLPIDVRPRPMVPPLVRLTMTHLCVDVSRPIGFDLADTHHWLHTQAGNPVDLKYTTLIPMHVRWRVSEGLVRLRDYPVPLAHIPPRSDMAPSFDAEGDVCVAEQLGDEYSVRHIQTTIVPALEGTSRDAEHGLLVPKSTMSPKLYGPVTVHVASEDPTLFGWSQSIQPGLQDLQRVFDGIVSPPHDPSPKPGPWDKLPLQLQSRLHIFFDSDVHLLMKGTRAPYDVLHAGAGWVLAWRNHVELRLGFDNADREFLQVRSGEHVLAVPDLRHLTDPAAVGLCDVERGARPLARAVLERTDVGPRIPLAKISWQLAGGVRWGMGLISEHTCTDATCERTPRCEGAPFYRKCRFFGRKPHWQVRMRSFEGYARLPREAQVDSFAGWRSDFVHLSISLQAIGDGDRHVGDTHGAARNRLYITPRTWNHFRDWQKLFNGRLNLPIRQGRVFPSRPGVKSPKFGRHLGTFKYRFIIVPLHVSHTFLQPLRYDLLEGVRTHVGLKAQCSTFYLDMHQRMQETVHRPPVPGAQPTRTRRKPLYEAELDISDLELYSVCARFAEMHGRLPVDGGTQLRYDVLGDVFRHGHDAAHYSSLYDRLEFEELGVRPLGGTAPQLHLDKVLTLVRINVHRLVEPAQAVCRQREAPEDGQPPLVTFSKFGHEDSHTCLIGRSRQVMDDHLSLETMRLRQLAGEVHGLETRLASVAPESAERAEQKELLERLHTERASMEAHMTRIQTHRAQLPIDFGKRHAQALGRSLGEETQSSLSSEWDSFHNKVWVDHPVAVLTNETRDVLLRYVDSVTLHNNALQRLSVTEQHQIRALLERARAHLASGDHGSDAQDASALLHDLLADTTRLSSMTLDDTFMEDFGAEGSEEHAPNDGIADEFAIRKHTLCVCLSPELVLHSRAGTHSTMIFHAAQLCVRSYAVSDMMYDERSTQHHVLFRHYLALQALQCFHSARTLDGTDGAWVHDVLRLPPGVLQGEPVPHVQQLVRPVHTFVRFDQHNRHRLHDAARPVLDRARAEDLSINYLLHQMDMVQVLCPRVTLTATREQYAAMYNVVTDLLHHTDPLQKEHERRRDSLAYSFTFDDPGYVVGLFASYQARIHDLLNVRRTFEASYARLNTAGLTEYVRVSLQLLDQYVDMCMLEEAIFLSHASARDKSKHLAMLVRGLAHSIEWNMVNTRTDPRDPDGMHTRFQLQGTALARIALTNGTAIHGATARHVEARNVHPSAYFEDILTPYYPSEGHPMIDEGRFFRAHWLQLAPVGGVAILDRCELHLHPFQAQLELKVGKQIMEYLFGTRRAQARDDVDTEDVRKRRWLRHIVAMSRRARNTLAQRDTSDSDSESDGSLSDSGSETSERAVESSPVGAPTLWDMDEEEEVDTEALKNEMIQRASTYVSFVHILVAAVTVCLSYKGDGEYSLTNLYDLEFQLPRLEYRDLLYTYSDLTDLLRRDLIRVAWNHRNTLIKGVMSTNARKHQALKKTREHRLLMYADDAALSEDSESPSVSSAPSSATLSLSTRRRLPPLPAPVPAQAEAPSFQPPLPPRSAPPPSATVPFSSEPDDAKTSSTSRRLPLAARLQDAMDEISSAKSPEIPSEGHSTHRRWTRLLRKKDT</sequence>
<dbReference type="InterPro" id="IPR019441">
    <property type="entry name" value="FMP27/BLTP2/Hobbit_GFWDK_RBG"/>
</dbReference>
<feature type="domain" description="FMP27 WPPW motif-containing RBG unit" evidence="4">
    <location>
        <begin position="1654"/>
        <end position="2133"/>
    </location>
</feature>
<dbReference type="InterPro" id="IPR045167">
    <property type="entry name" value="Hobbit"/>
</dbReference>
<evidence type="ECO:0000256" key="1">
    <source>
        <dbReference type="SAM" id="MobiDB-lite"/>
    </source>
</evidence>
<dbReference type="Pfam" id="PF10344">
    <property type="entry name" value="Hobbit"/>
    <property type="match status" value="2"/>
</dbReference>
<dbReference type="SMART" id="SM01214">
    <property type="entry name" value="Fmp27_GFWDK"/>
    <property type="match status" value="1"/>
</dbReference>
<dbReference type="Proteomes" id="UP001214415">
    <property type="component" value="Chromosome 8"/>
</dbReference>
<protein>
    <submittedName>
        <fullName evidence="5">Uncharacterized protein</fullName>
    </submittedName>
</protein>
<evidence type="ECO:0000259" key="3">
    <source>
        <dbReference type="SMART" id="SM01215"/>
    </source>
</evidence>
<feature type="domain" description="FMP27 SW motif-containing RBG unit" evidence="3">
    <location>
        <begin position="1110"/>
        <end position="1215"/>
    </location>
</feature>
<evidence type="ECO:0000313" key="5">
    <source>
        <dbReference type="EMBL" id="WFD24998.1"/>
    </source>
</evidence>
<dbReference type="SMART" id="SM01216">
    <property type="entry name" value="Fmp27_WPPW"/>
    <property type="match status" value="1"/>
</dbReference>
<feature type="region of interest" description="Disordered" evidence="1">
    <location>
        <begin position="2485"/>
        <end position="2527"/>
    </location>
</feature>
<dbReference type="PANTHER" id="PTHR15678">
    <property type="entry name" value="ANTIGEN MLAA-22-RELATED"/>
    <property type="match status" value="1"/>
</dbReference>
<name>A0AAF0J1Y6_9BASI</name>
<feature type="compositionally biased region" description="Basic residues" evidence="1">
    <location>
        <begin position="2755"/>
        <end position="2768"/>
    </location>
</feature>
<evidence type="ECO:0000259" key="4">
    <source>
        <dbReference type="SMART" id="SM01216"/>
    </source>
</evidence>
<reference evidence="5" key="1">
    <citation type="submission" date="2023-03" db="EMBL/GenBank/DDBJ databases">
        <title>Mating type loci evolution in Malassezia.</title>
        <authorList>
            <person name="Coelho M.A."/>
        </authorList>
    </citation>
    <scope>NUCLEOTIDE SEQUENCE</scope>
    <source>
        <strain evidence="5">CBS 12830</strain>
    </source>
</reference>
<dbReference type="InterPro" id="IPR019415">
    <property type="entry name" value="FMP27_SW_RBG"/>
</dbReference>
<keyword evidence="6" id="KW-1185">Reference proteome</keyword>
<dbReference type="EMBL" id="CP119907">
    <property type="protein sequence ID" value="WFD24998.1"/>
    <property type="molecule type" value="Genomic_DNA"/>
</dbReference>
<proteinExistence type="predicted"/>
<evidence type="ECO:0000259" key="2">
    <source>
        <dbReference type="SMART" id="SM01214"/>
    </source>
</evidence>
<dbReference type="SMART" id="SM01215">
    <property type="entry name" value="Fmp27_SW"/>
    <property type="match status" value="1"/>
</dbReference>
<accession>A0AAF0J1Y6</accession>
<organism evidence="5 6">
    <name type="scientific">Malassezia equina</name>
    <dbReference type="NCBI Taxonomy" id="1381935"/>
    <lineage>
        <taxon>Eukaryota</taxon>
        <taxon>Fungi</taxon>
        <taxon>Dikarya</taxon>
        <taxon>Basidiomycota</taxon>
        <taxon>Ustilaginomycotina</taxon>
        <taxon>Malasseziomycetes</taxon>
        <taxon>Malasseziales</taxon>
        <taxon>Malasseziaceae</taxon>
        <taxon>Malassezia</taxon>
    </lineage>
</organism>
<dbReference type="InterPro" id="IPR019449">
    <property type="entry name" value="FMP27_WPPW_RBG"/>
</dbReference>
<feature type="compositionally biased region" description="Low complexity" evidence="1">
    <location>
        <begin position="2500"/>
        <end position="2509"/>
    </location>
</feature>
<feature type="domain" description="FMP27/BLTP2/Hobbit GFWDK motif-containing RBG unit" evidence="2">
    <location>
        <begin position="1233"/>
        <end position="1384"/>
    </location>
</feature>
<feature type="region of interest" description="Disordered" evidence="1">
    <location>
        <begin position="2653"/>
        <end position="2768"/>
    </location>
</feature>